<accession>A0ACB0ZRF2</accession>
<organism evidence="1 2">
    <name type="scientific">Meloidogyne enterolobii</name>
    <name type="common">Root-knot nematode worm</name>
    <name type="synonym">Meloidogyne mayaguensis</name>
    <dbReference type="NCBI Taxonomy" id="390850"/>
    <lineage>
        <taxon>Eukaryota</taxon>
        <taxon>Metazoa</taxon>
        <taxon>Ecdysozoa</taxon>
        <taxon>Nematoda</taxon>
        <taxon>Chromadorea</taxon>
        <taxon>Rhabditida</taxon>
        <taxon>Tylenchina</taxon>
        <taxon>Tylenchomorpha</taxon>
        <taxon>Tylenchoidea</taxon>
        <taxon>Meloidogynidae</taxon>
        <taxon>Meloidogyninae</taxon>
        <taxon>Meloidogyne</taxon>
    </lineage>
</organism>
<evidence type="ECO:0000313" key="1">
    <source>
        <dbReference type="EMBL" id="CAK5081463.1"/>
    </source>
</evidence>
<proteinExistence type="predicted"/>
<protein>
    <submittedName>
        <fullName evidence="1">Uncharacterized protein</fullName>
    </submittedName>
</protein>
<gene>
    <name evidence="1" type="ORF">MENTE1834_LOCUS28695</name>
</gene>
<comment type="caution">
    <text evidence="1">The sequence shown here is derived from an EMBL/GenBank/DDBJ whole genome shotgun (WGS) entry which is preliminary data.</text>
</comment>
<dbReference type="EMBL" id="CAVMJV010000044">
    <property type="protein sequence ID" value="CAK5081463.1"/>
    <property type="molecule type" value="Genomic_DNA"/>
</dbReference>
<evidence type="ECO:0000313" key="2">
    <source>
        <dbReference type="Proteomes" id="UP001497535"/>
    </source>
</evidence>
<reference evidence="1" key="1">
    <citation type="submission" date="2023-11" db="EMBL/GenBank/DDBJ databases">
        <authorList>
            <person name="Poullet M."/>
        </authorList>
    </citation>
    <scope>NUCLEOTIDE SEQUENCE</scope>
    <source>
        <strain evidence="1">E1834</strain>
    </source>
</reference>
<dbReference type="Proteomes" id="UP001497535">
    <property type="component" value="Unassembled WGS sequence"/>
</dbReference>
<sequence length="312" mass="34818">MISLKIILPTFDSATLAAAHSKVAIERHQRQSLGSPRISPSKQSKIVDDKEFVGENVDGKEEFLEEENIGELNNNNYQPQRKSSLSDILEGASRRFAKRPSGSKKSVVALPFERLYADQSSPPPFSFSSTFSQQQRNRSQTQRTLQLSAHELLPDLEESQSEENQLTVGSGSSIIVNKRVKSIEHSPPRRKISSLLRLGSSAPTSATSHTSLPQQPLSRKTSTATSEINSGQKQHKHSANSPIYVLEESTIKTEEQEFPPPLSNEEASLNKTQILVDEVNDWWGEDEDGNILKENIINEEEEEDGGEEYEYS</sequence>
<keyword evidence="2" id="KW-1185">Reference proteome</keyword>
<name>A0ACB0ZRF2_MELEN</name>